<evidence type="ECO:0000259" key="1">
    <source>
        <dbReference type="PROSITE" id="PS50105"/>
    </source>
</evidence>
<dbReference type="PANTHER" id="PTHR46829:SF1">
    <property type="entry name" value="STERILE ALPHA MOTIF DOMAIN-CONTAINING PROTEIN 15"/>
    <property type="match status" value="1"/>
</dbReference>
<protein>
    <recommendedName>
        <fullName evidence="1">SAM domain-containing protein</fullName>
    </recommendedName>
</protein>
<dbReference type="InterPro" id="IPR001660">
    <property type="entry name" value="SAM"/>
</dbReference>
<dbReference type="Gene3D" id="1.10.150.50">
    <property type="entry name" value="Transcription Factor, Ets-1"/>
    <property type="match status" value="1"/>
</dbReference>
<organism evidence="2 3">
    <name type="scientific">Trichobilharzia regenti</name>
    <name type="common">Nasal bird schistosome</name>
    <dbReference type="NCBI Taxonomy" id="157069"/>
    <lineage>
        <taxon>Eukaryota</taxon>
        <taxon>Metazoa</taxon>
        <taxon>Spiralia</taxon>
        <taxon>Lophotrochozoa</taxon>
        <taxon>Platyhelminthes</taxon>
        <taxon>Trematoda</taxon>
        <taxon>Digenea</taxon>
        <taxon>Strigeidida</taxon>
        <taxon>Schistosomatoidea</taxon>
        <taxon>Schistosomatidae</taxon>
        <taxon>Trichobilharzia</taxon>
    </lineage>
</organism>
<accession>A0AA85K9J7</accession>
<keyword evidence="2" id="KW-1185">Reference proteome</keyword>
<dbReference type="Pfam" id="PF00536">
    <property type="entry name" value="SAM_1"/>
    <property type="match status" value="1"/>
</dbReference>
<dbReference type="SMART" id="SM00454">
    <property type="entry name" value="SAM"/>
    <property type="match status" value="1"/>
</dbReference>
<evidence type="ECO:0000313" key="3">
    <source>
        <dbReference type="WBParaSite" id="TREG1_86510.1"/>
    </source>
</evidence>
<feature type="domain" description="SAM" evidence="1">
    <location>
        <begin position="63"/>
        <end position="126"/>
    </location>
</feature>
<dbReference type="AlphaFoldDB" id="A0AA85K9J7"/>
<reference evidence="3" key="2">
    <citation type="submission" date="2023-11" db="UniProtKB">
        <authorList>
            <consortium name="WormBaseParasite"/>
        </authorList>
    </citation>
    <scope>IDENTIFICATION</scope>
</reference>
<dbReference type="PROSITE" id="PS50105">
    <property type="entry name" value="SAM_DOMAIN"/>
    <property type="match status" value="1"/>
</dbReference>
<dbReference type="InterPro" id="IPR013761">
    <property type="entry name" value="SAM/pointed_sf"/>
</dbReference>
<name>A0AA85K9J7_TRIRE</name>
<dbReference type="Proteomes" id="UP000050795">
    <property type="component" value="Unassembled WGS sequence"/>
</dbReference>
<sequence>MSYEFRSQADTNLNVTKTYSGFTTERKPFHLPYIQTEIHPVVSKLADCSKSFTHKSVPTAVEWTVSEVANWIRDIGFPQYTECFRVNNIDGKQLIKIEASALPKMGITKWDDIKILTKHIRELLNLEDPNYKRTIRLPPRNSLGMYLEAKSYIGTPLSCTSFPVFEYATRDSVWEPPLENRGLIFRY</sequence>
<evidence type="ECO:0000313" key="2">
    <source>
        <dbReference type="Proteomes" id="UP000050795"/>
    </source>
</evidence>
<dbReference type="SUPFAM" id="SSF47769">
    <property type="entry name" value="SAM/Pointed domain"/>
    <property type="match status" value="1"/>
</dbReference>
<dbReference type="WBParaSite" id="TREG1_86510.1">
    <property type="protein sequence ID" value="TREG1_86510.1"/>
    <property type="gene ID" value="TREG1_86510"/>
</dbReference>
<dbReference type="PANTHER" id="PTHR46829">
    <property type="entry name" value="STERILE ALPHA MOTIF DOMAIN-CONTAINING PROTEIN 15"/>
    <property type="match status" value="1"/>
</dbReference>
<proteinExistence type="predicted"/>
<reference evidence="2" key="1">
    <citation type="submission" date="2022-06" db="EMBL/GenBank/DDBJ databases">
        <authorList>
            <person name="Berger JAMES D."/>
            <person name="Berger JAMES D."/>
        </authorList>
    </citation>
    <scope>NUCLEOTIDE SEQUENCE [LARGE SCALE GENOMIC DNA]</scope>
</reference>